<evidence type="ECO:0000313" key="1">
    <source>
        <dbReference type="EMBL" id="GGT54292.1"/>
    </source>
</evidence>
<organism evidence="1 2">
    <name type="scientific">Streptomyces purpureus</name>
    <dbReference type="NCBI Taxonomy" id="1951"/>
    <lineage>
        <taxon>Bacteria</taxon>
        <taxon>Bacillati</taxon>
        <taxon>Actinomycetota</taxon>
        <taxon>Actinomycetes</taxon>
        <taxon>Kitasatosporales</taxon>
        <taxon>Streptomycetaceae</taxon>
        <taxon>Streptomyces</taxon>
    </lineage>
</organism>
<keyword evidence="2" id="KW-1185">Reference proteome</keyword>
<gene>
    <name evidence="1" type="ORF">GCM10014713_55080</name>
</gene>
<accession>A0A918HCJ0</accession>
<reference evidence="1" key="1">
    <citation type="journal article" date="2014" name="Int. J. Syst. Evol. Microbiol.">
        <title>Complete genome sequence of Corynebacterium casei LMG S-19264T (=DSM 44701T), isolated from a smear-ripened cheese.</title>
        <authorList>
            <consortium name="US DOE Joint Genome Institute (JGI-PGF)"/>
            <person name="Walter F."/>
            <person name="Albersmeier A."/>
            <person name="Kalinowski J."/>
            <person name="Ruckert C."/>
        </authorList>
    </citation>
    <scope>NUCLEOTIDE SEQUENCE</scope>
    <source>
        <strain evidence="1">JCM 3172</strain>
    </source>
</reference>
<evidence type="ECO:0000313" key="2">
    <source>
        <dbReference type="Proteomes" id="UP000619486"/>
    </source>
</evidence>
<comment type="caution">
    <text evidence="1">The sequence shown here is derived from an EMBL/GenBank/DDBJ whole genome shotgun (WGS) entry which is preliminary data.</text>
</comment>
<proteinExistence type="predicted"/>
<reference evidence="1" key="2">
    <citation type="submission" date="2020-09" db="EMBL/GenBank/DDBJ databases">
        <authorList>
            <person name="Sun Q."/>
            <person name="Ohkuma M."/>
        </authorList>
    </citation>
    <scope>NUCLEOTIDE SEQUENCE</scope>
    <source>
        <strain evidence="1">JCM 3172</strain>
    </source>
</reference>
<dbReference type="AlphaFoldDB" id="A0A918HCJ0"/>
<dbReference type="RefSeq" id="WP_189204262.1">
    <property type="nucleotide sequence ID" value="NZ_BMQQ01000027.1"/>
</dbReference>
<sequence length="81" mass="9020">MSFQAPALWPEGVIARYATYAAELLQDANVTVDVTTEDLRTAGRCRGCGTSWGNYSCYEHTVKKWAQEHAEKCRALPRPTA</sequence>
<dbReference type="EMBL" id="BMQQ01000027">
    <property type="protein sequence ID" value="GGT54292.1"/>
    <property type="molecule type" value="Genomic_DNA"/>
</dbReference>
<name>A0A918HCJ0_9ACTN</name>
<protein>
    <submittedName>
        <fullName evidence="1">Uncharacterized protein</fullName>
    </submittedName>
</protein>
<dbReference type="Proteomes" id="UP000619486">
    <property type="component" value="Unassembled WGS sequence"/>
</dbReference>